<dbReference type="EMBL" id="BGPR01031220">
    <property type="protein sequence ID" value="GBO04146.1"/>
    <property type="molecule type" value="Genomic_DNA"/>
</dbReference>
<dbReference type="PANTHER" id="PTHR10174:SF208">
    <property type="entry name" value="CRAL-TRIO DOMAIN-CONTAINING PROTEIN DDB_G0278031"/>
    <property type="match status" value="1"/>
</dbReference>
<organism evidence="2 3">
    <name type="scientific">Araneus ventricosus</name>
    <name type="common">Orbweaver spider</name>
    <name type="synonym">Epeira ventricosa</name>
    <dbReference type="NCBI Taxonomy" id="182803"/>
    <lineage>
        <taxon>Eukaryota</taxon>
        <taxon>Metazoa</taxon>
        <taxon>Ecdysozoa</taxon>
        <taxon>Arthropoda</taxon>
        <taxon>Chelicerata</taxon>
        <taxon>Arachnida</taxon>
        <taxon>Araneae</taxon>
        <taxon>Araneomorphae</taxon>
        <taxon>Entelegynae</taxon>
        <taxon>Araneoidea</taxon>
        <taxon>Araneidae</taxon>
        <taxon>Araneus</taxon>
    </lineage>
</organism>
<dbReference type="GO" id="GO:0016020">
    <property type="term" value="C:membrane"/>
    <property type="evidence" value="ECO:0007669"/>
    <property type="project" value="TreeGrafter"/>
</dbReference>
<dbReference type="InterPro" id="IPR001251">
    <property type="entry name" value="CRAL-TRIO_dom"/>
</dbReference>
<dbReference type="OrthoDB" id="6430605at2759"/>
<proteinExistence type="predicted"/>
<dbReference type="CDD" id="cd00170">
    <property type="entry name" value="SEC14"/>
    <property type="match status" value="1"/>
</dbReference>
<keyword evidence="3" id="KW-1185">Reference proteome</keyword>
<dbReference type="PROSITE" id="PS50191">
    <property type="entry name" value="CRAL_TRIO"/>
    <property type="match status" value="1"/>
</dbReference>
<dbReference type="Pfam" id="PF00650">
    <property type="entry name" value="CRAL_TRIO"/>
    <property type="match status" value="1"/>
</dbReference>
<dbReference type="Proteomes" id="UP000499080">
    <property type="component" value="Unassembled WGS sequence"/>
</dbReference>
<gene>
    <name evidence="2" type="ORF">AVEN_15514_1</name>
</gene>
<evidence type="ECO:0000313" key="2">
    <source>
        <dbReference type="EMBL" id="GBO04146.1"/>
    </source>
</evidence>
<dbReference type="Gene3D" id="3.40.525.10">
    <property type="entry name" value="CRAL-TRIO lipid binding domain"/>
    <property type="match status" value="1"/>
</dbReference>
<dbReference type="PRINTS" id="PR00180">
    <property type="entry name" value="CRETINALDHBP"/>
</dbReference>
<comment type="caution">
    <text evidence="2">The sequence shown here is derived from an EMBL/GenBank/DDBJ whole genome shotgun (WGS) entry which is preliminary data.</text>
</comment>
<evidence type="ECO:0000259" key="1">
    <source>
        <dbReference type="PROSITE" id="PS50191"/>
    </source>
</evidence>
<dbReference type="PANTHER" id="PTHR10174">
    <property type="entry name" value="ALPHA-TOCOPHEROL TRANSFER PROTEIN-RELATED"/>
    <property type="match status" value="1"/>
</dbReference>
<name>A0A4Y2TXU5_ARAVE</name>
<dbReference type="GO" id="GO:1902936">
    <property type="term" value="F:phosphatidylinositol bisphosphate binding"/>
    <property type="evidence" value="ECO:0007669"/>
    <property type="project" value="TreeGrafter"/>
</dbReference>
<reference evidence="2 3" key="1">
    <citation type="journal article" date="2019" name="Sci. Rep.">
        <title>Orb-weaving spider Araneus ventricosus genome elucidates the spidroin gene catalogue.</title>
        <authorList>
            <person name="Kono N."/>
            <person name="Nakamura H."/>
            <person name="Ohtoshi R."/>
            <person name="Moran D.A.P."/>
            <person name="Shinohara A."/>
            <person name="Yoshida Y."/>
            <person name="Fujiwara M."/>
            <person name="Mori M."/>
            <person name="Tomita M."/>
            <person name="Arakawa K."/>
        </authorList>
    </citation>
    <scope>NUCLEOTIDE SEQUENCE [LARGE SCALE GENOMIC DNA]</scope>
</reference>
<dbReference type="InterPro" id="IPR036865">
    <property type="entry name" value="CRAL-TRIO_dom_sf"/>
</dbReference>
<sequence>MTQISGIKLIDDFTDTVKHMRYCTPQNLFLLYNATFSCIPARYKEIHLINKSIFLAAVWAVLKHLLSEKMRKRFFFHSNPEDLLNHFPRSIIPTKYGGSLSNYHDAELMRKMNKDHGNCPEGGQPNYF</sequence>
<accession>A0A4Y2TXU5</accession>
<dbReference type="AlphaFoldDB" id="A0A4Y2TXU5"/>
<evidence type="ECO:0000313" key="3">
    <source>
        <dbReference type="Proteomes" id="UP000499080"/>
    </source>
</evidence>
<protein>
    <recommendedName>
        <fullName evidence="1">CRAL-TRIO domain-containing protein</fullName>
    </recommendedName>
</protein>
<feature type="domain" description="CRAL-TRIO" evidence="1">
    <location>
        <begin position="1"/>
        <end position="104"/>
    </location>
</feature>
<dbReference type="SUPFAM" id="SSF52087">
    <property type="entry name" value="CRAL/TRIO domain"/>
    <property type="match status" value="1"/>
</dbReference>